<evidence type="ECO:0000313" key="5">
    <source>
        <dbReference type="Proteomes" id="UP000642488"/>
    </source>
</evidence>
<organism evidence="4 5">
    <name type="scientific">Palleronia pontilimi</name>
    <dbReference type="NCBI Taxonomy" id="1964209"/>
    <lineage>
        <taxon>Bacteria</taxon>
        <taxon>Pseudomonadati</taxon>
        <taxon>Pseudomonadota</taxon>
        <taxon>Alphaproteobacteria</taxon>
        <taxon>Rhodobacterales</taxon>
        <taxon>Roseobacteraceae</taxon>
        <taxon>Palleronia</taxon>
    </lineage>
</organism>
<name>A0A934IE99_9RHOB</name>
<dbReference type="Pfam" id="PF08241">
    <property type="entry name" value="Methyltransf_11"/>
    <property type="match status" value="1"/>
</dbReference>
<dbReference type="RefSeq" id="WP_198914727.1">
    <property type="nucleotide sequence ID" value="NZ_JAEKPD010000001.1"/>
</dbReference>
<sequence length="277" mass="30215">MTQPPKLTDRARLAQNRARTRPDGLFLHDIAADQIKERLEEVNRTFTDIAIVTGQPDFWATRFPGATIVADDDALALPPERFDLVLHALALHWADDPVGQLVQCRRALRPDGLFMAVTFGGQTLSELRTILAEVETRQTGGLAPRVAPMAEIRDLGGLIQRAGLAQPVADSDTLRVSYPALTALLKDLRAMGEGNALAARHPKPLSRALLDSATRLYADSFPHPDDPARIRATFDMIFLSGWAPHESQQQPLRPGSAQTRLADALAAARDDSPQSGD</sequence>
<keyword evidence="2" id="KW-0808">Transferase</keyword>
<dbReference type="Proteomes" id="UP000642488">
    <property type="component" value="Unassembled WGS sequence"/>
</dbReference>
<dbReference type="InterPro" id="IPR013216">
    <property type="entry name" value="Methyltransf_11"/>
</dbReference>
<dbReference type="GO" id="GO:0032259">
    <property type="term" value="P:methylation"/>
    <property type="evidence" value="ECO:0007669"/>
    <property type="project" value="UniProtKB-KW"/>
</dbReference>
<dbReference type="PANTHER" id="PTHR13090:SF1">
    <property type="entry name" value="ARGININE-HYDROXYLASE NDUFAF5, MITOCHONDRIAL"/>
    <property type="match status" value="1"/>
</dbReference>
<dbReference type="InterPro" id="IPR029063">
    <property type="entry name" value="SAM-dependent_MTases_sf"/>
</dbReference>
<keyword evidence="1 4" id="KW-0489">Methyltransferase</keyword>
<protein>
    <submittedName>
        <fullName evidence="4">Methyltransferase domain-containing protein</fullName>
    </submittedName>
</protein>
<dbReference type="CDD" id="cd02440">
    <property type="entry name" value="AdoMet_MTases"/>
    <property type="match status" value="1"/>
</dbReference>
<keyword evidence="5" id="KW-1185">Reference proteome</keyword>
<dbReference type="Gene3D" id="3.40.50.150">
    <property type="entry name" value="Vaccinia Virus protein VP39"/>
    <property type="match status" value="1"/>
</dbReference>
<dbReference type="EMBL" id="JAEKPD010000001">
    <property type="protein sequence ID" value="MBJ3761577.1"/>
    <property type="molecule type" value="Genomic_DNA"/>
</dbReference>
<dbReference type="GO" id="GO:0008757">
    <property type="term" value="F:S-adenosylmethionine-dependent methyltransferase activity"/>
    <property type="evidence" value="ECO:0007669"/>
    <property type="project" value="InterPro"/>
</dbReference>
<evidence type="ECO:0000259" key="3">
    <source>
        <dbReference type="Pfam" id="PF08241"/>
    </source>
</evidence>
<dbReference type="InterPro" id="IPR050602">
    <property type="entry name" value="Malonyl-ACP_OMT"/>
</dbReference>
<dbReference type="SUPFAM" id="SSF53335">
    <property type="entry name" value="S-adenosyl-L-methionine-dependent methyltransferases"/>
    <property type="match status" value="1"/>
</dbReference>
<dbReference type="PANTHER" id="PTHR13090">
    <property type="entry name" value="ARGININE-HYDROXYLASE NDUFAF5, MITOCHONDRIAL"/>
    <property type="match status" value="1"/>
</dbReference>
<evidence type="ECO:0000256" key="2">
    <source>
        <dbReference type="ARBA" id="ARBA00022679"/>
    </source>
</evidence>
<evidence type="ECO:0000313" key="4">
    <source>
        <dbReference type="EMBL" id="MBJ3761577.1"/>
    </source>
</evidence>
<dbReference type="AlphaFoldDB" id="A0A934IE99"/>
<gene>
    <name evidence="4" type="ORF">ILP92_02285</name>
</gene>
<evidence type="ECO:0000256" key="1">
    <source>
        <dbReference type="ARBA" id="ARBA00022603"/>
    </source>
</evidence>
<proteinExistence type="predicted"/>
<comment type="caution">
    <text evidence="4">The sequence shown here is derived from an EMBL/GenBank/DDBJ whole genome shotgun (WGS) entry which is preliminary data.</text>
</comment>
<accession>A0A934IE99</accession>
<reference evidence="4" key="1">
    <citation type="submission" date="2020-12" db="EMBL/GenBank/DDBJ databases">
        <title>Bacterial taxonomy.</title>
        <authorList>
            <person name="Pan X."/>
        </authorList>
    </citation>
    <scope>NUCLEOTIDE SEQUENCE</scope>
    <source>
        <strain evidence="4">KCTC 52957</strain>
    </source>
</reference>
<feature type="domain" description="Methyltransferase type 11" evidence="3">
    <location>
        <begin position="56"/>
        <end position="115"/>
    </location>
</feature>